<evidence type="ECO:0000313" key="4">
    <source>
        <dbReference type="Proteomes" id="UP000237271"/>
    </source>
</evidence>
<feature type="chain" id="PRO_5015201535" evidence="2">
    <location>
        <begin position="24"/>
        <end position="72"/>
    </location>
</feature>
<comment type="caution">
    <text evidence="3">The sequence shown here is derived from an EMBL/GenBank/DDBJ whole genome shotgun (WGS) entry which is preliminary data.</text>
</comment>
<feature type="compositionally biased region" description="Acidic residues" evidence="1">
    <location>
        <begin position="53"/>
        <end position="72"/>
    </location>
</feature>
<dbReference type="AlphaFoldDB" id="A0A2P4YN88"/>
<evidence type="ECO:0000256" key="1">
    <source>
        <dbReference type="SAM" id="MobiDB-lite"/>
    </source>
</evidence>
<feature type="region of interest" description="Disordered" evidence="1">
    <location>
        <begin position="28"/>
        <end position="72"/>
    </location>
</feature>
<feature type="compositionally biased region" description="Low complexity" evidence="1">
    <location>
        <begin position="38"/>
        <end position="52"/>
    </location>
</feature>
<dbReference type="Proteomes" id="UP000237271">
    <property type="component" value="Unassembled WGS sequence"/>
</dbReference>
<protein>
    <submittedName>
        <fullName evidence="3">Uncharacterized protein</fullName>
    </submittedName>
</protein>
<proteinExistence type="predicted"/>
<keyword evidence="2" id="KW-0732">Signal</keyword>
<evidence type="ECO:0000256" key="2">
    <source>
        <dbReference type="SAM" id="SignalP"/>
    </source>
</evidence>
<dbReference type="EMBL" id="NCKW01001817">
    <property type="protein sequence ID" value="POM79283.1"/>
    <property type="molecule type" value="Genomic_DNA"/>
</dbReference>
<feature type="signal peptide" evidence="2">
    <location>
        <begin position="1"/>
        <end position="23"/>
    </location>
</feature>
<reference evidence="3 4" key="1">
    <citation type="journal article" date="2017" name="Genome Biol. Evol.">
        <title>Phytophthora megakarya and P. palmivora, closely related causal agents of cacao black pod rot, underwent increases in genome sizes and gene numbers by different mechanisms.</title>
        <authorList>
            <person name="Ali S.S."/>
            <person name="Shao J."/>
            <person name="Lary D.J."/>
            <person name="Kronmiller B."/>
            <person name="Shen D."/>
            <person name="Strem M.D."/>
            <person name="Amoako-Attah I."/>
            <person name="Akrofi A.Y."/>
            <person name="Begoude B.A."/>
            <person name="Ten Hoopen G.M."/>
            <person name="Coulibaly K."/>
            <person name="Kebe B.I."/>
            <person name="Melnick R.L."/>
            <person name="Guiltinan M.J."/>
            <person name="Tyler B.M."/>
            <person name="Meinhardt L.W."/>
            <person name="Bailey B.A."/>
        </authorList>
    </citation>
    <scope>NUCLEOTIDE SEQUENCE [LARGE SCALE GENOMIC DNA]</scope>
    <source>
        <strain evidence="4">sbr112.9</strain>
    </source>
</reference>
<sequence>MKVFKSPVGVPYILAAFLTNCLSCSDMSSWDGSDDVSSESSDGDFASGYWSASDDDDDYNGSSGDDSDDNKG</sequence>
<name>A0A2P4YN88_9STRA</name>
<evidence type="ECO:0000313" key="3">
    <source>
        <dbReference type="EMBL" id="POM79283.1"/>
    </source>
</evidence>
<organism evidence="3 4">
    <name type="scientific">Phytophthora palmivora</name>
    <dbReference type="NCBI Taxonomy" id="4796"/>
    <lineage>
        <taxon>Eukaryota</taxon>
        <taxon>Sar</taxon>
        <taxon>Stramenopiles</taxon>
        <taxon>Oomycota</taxon>
        <taxon>Peronosporomycetes</taxon>
        <taxon>Peronosporales</taxon>
        <taxon>Peronosporaceae</taxon>
        <taxon>Phytophthora</taxon>
    </lineage>
</organism>
<accession>A0A2P4YN88</accession>
<gene>
    <name evidence="3" type="ORF">PHPALM_3090</name>
</gene>
<keyword evidence="4" id="KW-1185">Reference proteome</keyword>